<keyword evidence="2" id="KW-1185">Reference proteome</keyword>
<gene>
    <name evidence="1" type="ORF">EAH86_16995</name>
</gene>
<accession>A0A502CMS9</accession>
<dbReference type="AlphaFoldDB" id="A0A502CMS9"/>
<reference evidence="1 2" key="1">
    <citation type="journal article" date="2019" name="Environ. Microbiol.">
        <title>Species interactions and distinct microbial communities in high Arctic permafrost affected cryosols are associated with the CH4 and CO2 gas fluxes.</title>
        <authorList>
            <person name="Altshuler I."/>
            <person name="Hamel J."/>
            <person name="Turney S."/>
            <person name="Magnuson E."/>
            <person name="Levesque R."/>
            <person name="Greer C."/>
            <person name="Whyte L.G."/>
        </authorList>
    </citation>
    <scope>NUCLEOTIDE SEQUENCE [LARGE SCALE GENOMIC DNA]</scope>
    <source>
        <strain evidence="1 2">S9.3A</strain>
    </source>
</reference>
<protein>
    <submittedName>
        <fullName evidence="1">Uncharacterized protein</fullName>
    </submittedName>
</protein>
<dbReference type="Proteomes" id="UP000317722">
    <property type="component" value="Unassembled WGS sequence"/>
</dbReference>
<evidence type="ECO:0000313" key="1">
    <source>
        <dbReference type="EMBL" id="TPG13924.1"/>
    </source>
</evidence>
<organism evidence="1 2">
    <name type="scientific">Pedococcus bigeumensis</name>
    <dbReference type="NCBI Taxonomy" id="433644"/>
    <lineage>
        <taxon>Bacteria</taxon>
        <taxon>Bacillati</taxon>
        <taxon>Actinomycetota</taxon>
        <taxon>Actinomycetes</taxon>
        <taxon>Micrococcales</taxon>
        <taxon>Intrasporangiaceae</taxon>
        <taxon>Pedococcus</taxon>
    </lineage>
</organism>
<comment type="caution">
    <text evidence="1">The sequence shown here is derived from an EMBL/GenBank/DDBJ whole genome shotgun (WGS) entry which is preliminary data.</text>
</comment>
<dbReference type="RefSeq" id="WP_140742924.1">
    <property type="nucleotide sequence ID" value="NZ_RCZM01000006.1"/>
</dbReference>
<proteinExistence type="predicted"/>
<dbReference type="EMBL" id="RCZM01000006">
    <property type="protein sequence ID" value="TPG13924.1"/>
    <property type="molecule type" value="Genomic_DNA"/>
</dbReference>
<dbReference type="OrthoDB" id="4871291at2"/>
<name>A0A502CMS9_9MICO</name>
<sequence>MQVHEEMVRDALSDLADEDYQRRDWTSRTPSGQSSLEECWERLFDDSGLGTALDSETEVFGDHPDQCLRELDTALRAVPVDASASEVLDSEEMALVRSLASRTLGLLAD</sequence>
<evidence type="ECO:0000313" key="2">
    <source>
        <dbReference type="Proteomes" id="UP000317722"/>
    </source>
</evidence>